<keyword evidence="1" id="KW-0812">Transmembrane</keyword>
<dbReference type="EMBL" id="JAQQWK010000011">
    <property type="protein sequence ID" value="KAK8023863.1"/>
    <property type="molecule type" value="Genomic_DNA"/>
</dbReference>
<evidence type="ECO:0000256" key="1">
    <source>
        <dbReference type="SAM" id="Phobius"/>
    </source>
</evidence>
<proteinExistence type="predicted"/>
<accession>A0ABR1S154</accession>
<gene>
    <name evidence="2" type="ORF">PG993_011929</name>
</gene>
<keyword evidence="1" id="KW-0472">Membrane</keyword>
<organism evidence="2 3">
    <name type="scientific">Apiospora rasikravindrae</name>
    <dbReference type="NCBI Taxonomy" id="990691"/>
    <lineage>
        <taxon>Eukaryota</taxon>
        <taxon>Fungi</taxon>
        <taxon>Dikarya</taxon>
        <taxon>Ascomycota</taxon>
        <taxon>Pezizomycotina</taxon>
        <taxon>Sordariomycetes</taxon>
        <taxon>Xylariomycetidae</taxon>
        <taxon>Amphisphaeriales</taxon>
        <taxon>Apiosporaceae</taxon>
        <taxon>Apiospora</taxon>
    </lineage>
</organism>
<reference evidence="2 3" key="1">
    <citation type="submission" date="2023-01" db="EMBL/GenBank/DDBJ databases">
        <title>Analysis of 21 Apiospora genomes using comparative genomics revels a genus with tremendous synthesis potential of carbohydrate active enzymes and secondary metabolites.</title>
        <authorList>
            <person name="Sorensen T."/>
        </authorList>
    </citation>
    <scope>NUCLEOTIDE SEQUENCE [LARGE SCALE GENOMIC DNA]</scope>
    <source>
        <strain evidence="2 3">CBS 33761</strain>
    </source>
</reference>
<comment type="caution">
    <text evidence="2">The sequence shown here is derived from an EMBL/GenBank/DDBJ whole genome shotgun (WGS) entry which is preliminary data.</text>
</comment>
<evidence type="ECO:0000313" key="2">
    <source>
        <dbReference type="EMBL" id="KAK8023863.1"/>
    </source>
</evidence>
<keyword evidence="3" id="KW-1185">Reference proteome</keyword>
<name>A0ABR1S154_9PEZI</name>
<dbReference type="Proteomes" id="UP001444661">
    <property type="component" value="Unassembled WGS sequence"/>
</dbReference>
<protein>
    <submittedName>
        <fullName evidence="2">Uncharacterized protein</fullName>
    </submittedName>
</protein>
<keyword evidence="1" id="KW-1133">Transmembrane helix</keyword>
<sequence length="193" mass="22009">MPVTKSAHRGRLARLHPGIQEVSALDIELNQLELCRVSLHECAKRAYQRVEAMNRDGLLSSATDQDCYRHARANCLEVLRRSDVMKQRLDYNRNSSLTGRDKLRLMGKFIKFLDDERNTIIHVERWAKLVKNCATISGSQAQAASQNPPPPQPEQLQKHGKDGIYFSMLAIVAILFIQPIFLVCLASLLWMLR</sequence>
<evidence type="ECO:0000313" key="3">
    <source>
        <dbReference type="Proteomes" id="UP001444661"/>
    </source>
</evidence>
<feature type="transmembrane region" description="Helical" evidence="1">
    <location>
        <begin position="164"/>
        <end position="192"/>
    </location>
</feature>